<dbReference type="Proteomes" id="UP001431429">
    <property type="component" value="Unassembled WGS sequence"/>
</dbReference>
<accession>A0ABT0UVR6</accession>
<dbReference type="EMBL" id="JAMQAW010000042">
    <property type="protein sequence ID" value="MCM2392668.1"/>
    <property type="molecule type" value="Genomic_DNA"/>
</dbReference>
<sequence length="68" mass="7946">MERVRERHDRAGHPYRRVFKVVGRRGVTDDGIATATDRGAWVEQIESDSDGIKERWIVHWSDLERVAD</sequence>
<reference evidence="1" key="1">
    <citation type="submission" date="2022-06" db="EMBL/GenBank/DDBJ databases">
        <title>Genome public.</title>
        <authorList>
            <person name="Sun Q."/>
        </authorList>
    </citation>
    <scope>NUCLEOTIDE SEQUENCE</scope>
    <source>
        <strain evidence="1">CWNU-1</strain>
    </source>
</reference>
<comment type="caution">
    <text evidence="1">The sequence shown here is derived from an EMBL/GenBank/DDBJ whole genome shotgun (WGS) entry which is preliminary data.</text>
</comment>
<dbReference type="RefSeq" id="WP_250922994.1">
    <property type="nucleotide sequence ID" value="NZ_JAMQAW010000042.1"/>
</dbReference>
<protein>
    <submittedName>
        <fullName evidence="1">Uncharacterized protein</fullName>
    </submittedName>
</protein>
<organism evidence="1 2">
    <name type="scientific">Streptomyces albipurpureus</name>
    <dbReference type="NCBI Taxonomy" id="2897419"/>
    <lineage>
        <taxon>Bacteria</taxon>
        <taxon>Bacillati</taxon>
        <taxon>Actinomycetota</taxon>
        <taxon>Actinomycetes</taxon>
        <taxon>Kitasatosporales</taxon>
        <taxon>Streptomycetaceae</taxon>
        <taxon>Streptomyces</taxon>
    </lineage>
</organism>
<evidence type="ECO:0000313" key="2">
    <source>
        <dbReference type="Proteomes" id="UP001431429"/>
    </source>
</evidence>
<name>A0ABT0UVR6_9ACTN</name>
<evidence type="ECO:0000313" key="1">
    <source>
        <dbReference type="EMBL" id="MCM2392668.1"/>
    </source>
</evidence>
<proteinExistence type="predicted"/>
<keyword evidence="2" id="KW-1185">Reference proteome</keyword>
<gene>
    <name evidence="1" type="ORF">NBG84_31020</name>
</gene>